<dbReference type="InterPro" id="IPR036412">
    <property type="entry name" value="HAD-like_sf"/>
</dbReference>
<dbReference type="Pfam" id="PF12710">
    <property type="entry name" value="HAD"/>
    <property type="match status" value="1"/>
</dbReference>
<evidence type="ECO:0000256" key="2">
    <source>
        <dbReference type="ARBA" id="ARBA00022801"/>
    </source>
</evidence>
<accession>A0A2U3K1Y0</accession>
<gene>
    <name evidence="4" type="ORF">SBA1_120045</name>
</gene>
<dbReference type="PANTHER" id="PTHR43344">
    <property type="entry name" value="PHOSPHOSERINE PHOSPHATASE"/>
    <property type="match status" value="1"/>
</dbReference>
<dbReference type="GO" id="GO:0046872">
    <property type="term" value="F:metal ion binding"/>
    <property type="evidence" value="ECO:0007669"/>
    <property type="project" value="UniProtKB-KW"/>
</dbReference>
<dbReference type="AlphaFoldDB" id="A0A2U3K1Y0"/>
<keyword evidence="3" id="KW-0460">Magnesium</keyword>
<dbReference type="SUPFAM" id="SSF56784">
    <property type="entry name" value="HAD-like"/>
    <property type="match status" value="1"/>
</dbReference>
<dbReference type="OrthoDB" id="115039at2"/>
<evidence type="ECO:0000256" key="1">
    <source>
        <dbReference type="ARBA" id="ARBA00022723"/>
    </source>
</evidence>
<dbReference type="InterPro" id="IPR050582">
    <property type="entry name" value="HAD-like_SerB"/>
</dbReference>
<dbReference type="Gene3D" id="3.40.50.1000">
    <property type="entry name" value="HAD superfamily/HAD-like"/>
    <property type="match status" value="1"/>
</dbReference>
<evidence type="ECO:0000313" key="5">
    <source>
        <dbReference type="Proteomes" id="UP000238701"/>
    </source>
</evidence>
<evidence type="ECO:0000313" key="4">
    <source>
        <dbReference type="EMBL" id="SPF33671.1"/>
    </source>
</evidence>
<keyword evidence="2 4" id="KW-0378">Hydrolase</keyword>
<evidence type="ECO:0000256" key="3">
    <source>
        <dbReference type="ARBA" id="ARBA00022842"/>
    </source>
</evidence>
<sequence length="241" mass="26738">MEIRATYPTYRTQHDFLESVLRLSPRVAAFDCDGTLWSNDAGITFFEWEIKNGVVSAEVGRAMRARYAEYEAGRVSEDEICGEMVTMHKGLPCAAVIEAASDFMTRFFPGSIFPEMRELVRRLEESGCEVWVVSASNEWVIRAGVKPFGIAENRILASKVEVEDGIVTDRLVRVPSGVGKPQALREVVGKDVDAAFGNSRFDTEMLAAAGHPFVVNPKPELEATARERAWPIYFPDGTAGR</sequence>
<dbReference type="EMBL" id="OMOD01000024">
    <property type="protein sequence ID" value="SPF33671.1"/>
    <property type="molecule type" value="Genomic_DNA"/>
</dbReference>
<dbReference type="PANTHER" id="PTHR43344:SF13">
    <property type="entry name" value="PHOSPHATASE RV3661-RELATED"/>
    <property type="match status" value="1"/>
</dbReference>
<dbReference type="InterPro" id="IPR023214">
    <property type="entry name" value="HAD_sf"/>
</dbReference>
<proteinExistence type="predicted"/>
<dbReference type="Proteomes" id="UP000238701">
    <property type="component" value="Unassembled WGS sequence"/>
</dbReference>
<reference evidence="5" key="1">
    <citation type="submission" date="2018-02" db="EMBL/GenBank/DDBJ databases">
        <authorList>
            <person name="Hausmann B."/>
        </authorList>
    </citation>
    <scope>NUCLEOTIDE SEQUENCE [LARGE SCALE GENOMIC DNA]</scope>
    <source>
        <strain evidence="5">Peat soil MAG SbA1</strain>
    </source>
</reference>
<dbReference type="GO" id="GO:0016787">
    <property type="term" value="F:hydrolase activity"/>
    <property type="evidence" value="ECO:0007669"/>
    <property type="project" value="UniProtKB-KW"/>
</dbReference>
<name>A0A2U3K1Y0_9BACT</name>
<dbReference type="NCBIfam" id="TIGR01488">
    <property type="entry name" value="HAD-SF-IB"/>
    <property type="match status" value="1"/>
</dbReference>
<dbReference type="Gene3D" id="1.20.1440.100">
    <property type="entry name" value="SG protein - dephosphorylation function"/>
    <property type="match status" value="1"/>
</dbReference>
<protein>
    <submittedName>
        <fullName evidence="4">Haloacid dehalogenase-like hydrolase</fullName>
    </submittedName>
</protein>
<organism evidence="4 5">
    <name type="scientific">Candidatus Sulfotelmatobacter kueseliae</name>
    <dbReference type="NCBI Taxonomy" id="2042962"/>
    <lineage>
        <taxon>Bacteria</taxon>
        <taxon>Pseudomonadati</taxon>
        <taxon>Acidobacteriota</taxon>
        <taxon>Terriglobia</taxon>
        <taxon>Terriglobales</taxon>
        <taxon>Candidatus Korobacteraceae</taxon>
        <taxon>Candidatus Sulfotelmatobacter</taxon>
    </lineage>
</organism>
<keyword evidence="1" id="KW-0479">Metal-binding</keyword>